<keyword evidence="1" id="KW-0732">Signal</keyword>
<comment type="caution">
    <text evidence="2">The sequence shown here is derived from an EMBL/GenBank/DDBJ whole genome shotgun (WGS) entry which is preliminary data.</text>
</comment>
<organism evidence="2 3">
    <name type="scientific">Plakobranchus ocellatus</name>
    <dbReference type="NCBI Taxonomy" id="259542"/>
    <lineage>
        <taxon>Eukaryota</taxon>
        <taxon>Metazoa</taxon>
        <taxon>Spiralia</taxon>
        <taxon>Lophotrochozoa</taxon>
        <taxon>Mollusca</taxon>
        <taxon>Gastropoda</taxon>
        <taxon>Heterobranchia</taxon>
        <taxon>Euthyneura</taxon>
        <taxon>Panpulmonata</taxon>
        <taxon>Sacoglossa</taxon>
        <taxon>Placobranchoidea</taxon>
        <taxon>Plakobranchidae</taxon>
        <taxon>Plakobranchus</taxon>
    </lineage>
</organism>
<proteinExistence type="predicted"/>
<reference evidence="2 3" key="1">
    <citation type="journal article" date="2021" name="Elife">
        <title>Chloroplast acquisition without the gene transfer in kleptoplastic sea slugs, Plakobranchus ocellatus.</title>
        <authorList>
            <person name="Maeda T."/>
            <person name="Takahashi S."/>
            <person name="Yoshida T."/>
            <person name="Shimamura S."/>
            <person name="Takaki Y."/>
            <person name="Nagai Y."/>
            <person name="Toyoda A."/>
            <person name="Suzuki Y."/>
            <person name="Arimoto A."/>
            <person name="Ishii H."/>
            <person name="Satoh N."/>
            <person name="Nishiyama T."/>
            <person name="Hasebe M."/>
            <person name="Maruyama T."/>
            <person name="Minagawa J."/>
            <person name="Obokata J."/>
            <person name="Shigenobu S."/>
        </authorList>
    </citation>
    <scope>NUCLEOTIDE SEQUENCE [LARGE SCALE GENOMIC DNA]</scope>
</reference>
<protein>
    <submittedName>
        <fullName evidence="2">Uncharacterized protein</fullName>
    </submittedName>
</protein>
<dbReference type="EMBL" id="BLXT01005884">
    <property type="protein sequence ID" value="GFO27173.1"/>
    <property type="molecule type" value="Genomic_DNA"/>
</dbReference>
<feature type="chain" id="PRO_5043461473" evidence="1">
    <location>
        <begin position="20"/>
        <end position="94"/>
    </location>
</feature>
<evidence type="ECO:0000313" key="3">
    <source>
        <dbReference type="Proteomes" id="UP000735302"/>
    </source>
</evidence>
<accession>A0AAV4C5K6</accession>
<dbReference type="Proteomes" id="UP000735302">
    <property type="component" value="Unassembled WGS sequence"/>
</dbReference>
<feature type="signal peptide" evidence="1">
    <location>
        <begin position="1"/>
        <end position="19"/>
    </location>
</feature>
<name>A0AAV4C5K6_9GAST</name>
<keyword evidence="3" id="KW-1185">Reference proteome</keyword>
<evidence type="ECO:0000313" key="2">
    <source>
        <dbReference type="EMBL" id="GFO27173.1"/>
    </source>
</evidence>
<gene>
    <name evidence="2" type="ORF">PoB_005367800</name>
</gene>
<evidence type="ECO:0000256" key="1">
    <source>
        <dbReference type="SAM" id="SignalP"/>
    </source>
</evidence>
<dbReference type="AlphaFoldDB" id="A0AAV4C5K6"/>
<sequence length="94" mass="10063">MKAILVACVCLAVLAAANADCISYVKGSGETDPCLGKHVITDPGTNTKYCCAGDNRPAGHISIKDGKSELECTCYTPDEYCKEFPVYCYNEETA</sequence>